<dbReference type="PIRSF" id="PIRSF002741">
    <property type="entry name" value="MppA"/>
    <property type="match status" value="1"/>
</dbReference>
<reference evidence="7 8" key="1">
    <citation type="submission" date="2019-10" db="EMBL/GenBank/DDBJ databases">
        <title>New genus of Silvanigrellaceae.</title>
        <authorList>
            <person name="Pitt A."/>
            <person name="Hahn M.W."/>
        </authorList>
    </citation>
    <scope>NUCLEOTIDE SEQUENCE [LARGE SCALE GENOMIC DNA]</scope>
    <source>
        <strain evidence="7 8">33A1-SZDP</strain>
    </source>
</reference>
<keyword evidence="4 5" id="KW-0732">Signal</keyword>
<evidence type="ECO:0000313" key="8">
    <source>
        <dbReference type="Proteomes" id="UP000442694"/>
    </source>
</evidence>
<sequence length="543" mass="61780">MQKKHLKKALITSISLFMCFEIFAAVIPVGTKLAKKQLLNKDNSSEITSLDPSLSSDNLSTFIIDDLYETLIVNNSQGKYVSGAATHWDISKDGLVYTFYLRKNAKWSDGKPVVANNFVYSFRRLSDPKTAASMAYMITMVKNADKVNQGVLKPEALGVKAINDHTLQITLEYSAPYFQSLATMSQLVPLRQDIIEKYGSEWTQAKNMVSNGAYILKEWKISDHISLERNKNYWDNKNTVIENVNYWVVTDKTAALRLYQAGQIDWTYGLPPGQVTKIKKEFKSEVKHSPSLSTSYLMFNTKAPPLDNLKLRKALALSVDRDDFAKYILEKGEKPLYDLSPYGIANYSQYEPEWAQWSSEKRIAEAKKLYAEAGYSRNNPAKISIQHQTNETDKKYVTAITSMWAKNLGVKTELSSSEWKVHINSLHEKKYQLTLRLWQADFDDALNFASLIEGNNAQNLTNHKNKKFDEMLAASNLETNLDKRKILIKEAMKIGLEDYSVSPIYSGTNMRLIKHYVQGAAFNNPNDHYPTKDLYIVSHDGNS</sequence>
<dbReference type="PROSITE" id="PS01040">
    <property type="entry name" value="SBP_BACTERIAL_5"/>
    <property type="match status" value="1"/>
</dbReference>
<feature type="domain" description="Solute-binding protein family 5" evidence="6">
    <location>
        <begin position="80"/>
        <end position="456"/>
    </location>
</feature>
<dbReference type="Gene3D" id="3.90.76.10">
    <property type="entry name" value="Dipeptide-binding Protein, Domain 1"/>
    <property type="match status" value="1"/>
</dbReference>
<keyword evidence="8" id="KW-1185">Reference proteome</keyword>
<dbReference type="PANTHER" id="PTHR30290">
    <property type="entry name" value="PERIPLASMIC BINDING COMPONENT OF ABC TRANSPORTER"/>
    <property type="match status" value="1"/>
</dbReference>
<evidence type="ECO:0000256" key="2">
    <source>
        <dbReference type="ARBA" id="ARBA00005695"/>
    </source>
</evidence>
<gene>
    <name evidence="7" type="ORF">GCL57_01155</name>
</gene>
<evidence type="ECO:0000256" key="5">
    <source>
        <dbReference type="SAM" id="SignalP"/>
    </source>
</evidence>
<dbReference type="Proteomes" id="UP000442694">
    <property type="component" value="Unassembled WGS sequence"/>
</dbReference>
<dbReference type="InterPro" id="IPR023765">
    <property type="entry name" value="SBP_5_CS"/>
</dbReference>
<dbReference type="EMBL" id="WFLN01000004">
    <property type="protein sequence ID" value="KAB8033336.1"/>
    <property type="molecule type" value="Genomic_DNA"/>
</dbReference>
<feature type="signal peptide" evidence="5">
    <location>
        <begin position="1"/>
        <end position="24"/>
    </location>
</feature>
<dbReference type="GO" id="GO:0043190">
    <property type="term" value="C:ATP-binding cassette (ABC) transporter complex"/>
    <property type="evidence" value="ECO:0007669"/>
    <property type="project" value="InterPro"/>
</dbReference>
<organism evidence="7 8">
    <name type="scientific">Fluviispira multicolorata</name>
    <dbReference type="NCBI Taxonomy" id="2654512"/>
    <lineage>
        <taxon>Bacteria</taxon>
        <taxon>Pseudomonadati</taxon>
        <taxon>Bdellovibrionota</taxon>
        <taxon>Oligoflexia</taxon>
        <taxon>Silvanigrellales</taxon>
        <taxon>Silvanigrellaceae</taxon>
        <taxon>Fluviispira</taxon>
    </lineage>
</organism>
<dbReference type="InterPro" id="IPR030678">
    <property type="entry name" value="Peptide/Ni-bd"/>
</dbReference>
<dbReference type="AlphaFoldDB" id="A0A833JER4"/>
<evidence type="ECO:0000259" key="6">
    <source>
        <dbReference type="Pfam" id="PF00496"/>
    </source>
</evidence>
<dbReference type="GO" id="GO:0030288">
    <property type="term" value="C:outer membrane-bounded periplasmic space"/>
    <property type="evidence" value="ECO:0007669"/>
    <property type="project" value="TreeGrafter"/>
</dbReference>
<keyword evidence="3" id="KW-0813">Transport</keyword>
<accession>A0A833JER4</accession>
<evidence type="ECO:0000256" key="3">
    <source>
        <dbReference type="ARBA" id="ARBA00022448"/>
    </source>
</evidence>
<comment type="caution">
    <text evidence="7">The sequence shown here is derived from an EMBL/GenBank/DDBJ whole genome shotgun (WGS) entry which is preliminary data.</text>
</comment>
<evidence type="ECO:0000256" key="1">
    <source>
        <dbReference type="ARBA" id="ARBA00004196"/>
    </source>
</evidence>
<comment type="similarity">
    <text evidence="2">Belongs to the bacterial solute-binding protein 5 family.</text>
</comment>
<evidence type="ECO:0000256" key="4">
    <source>
        <dbReference type="ARBA" id="ARBA00022729"/>
    </source>
</evidence>
<dbReference type="FunFam" id="3.90.76.10:FF:000001">
    <property type="entry name" value="Oligopeptide ABC transporter substrate-binding protein"/>
    <property type="match status" value="1"/>
</dbReference>
<dbReference type="PANTHER" id="PTHR30290:SF10">
    <property type="entry name" value="PERIPLASMIC OLIGOPEPTIDE-BINDING PROTEIN-RELATED"/>
    <property type="match status" value="1"/>
</dbReference>
<proteinExistence type="inferred from homology"/>
<dbReference type="Gene3D" id="3.10.105.10">
    <property type="entry name" value="Dipeptide-binding Protein, Domain 3"/>
    <property type="match status" value="1"/>
</dbReference>
<dbReference type="GO" id="GO:1904680">
    <property type="term" value="F:peptide transmembrane transporter activity"/>
    <property type="evidence" value="ECO:0007669"/>
    <property type="project" value="TreeGrafter"/>
</dbReference>
<comment type="subcellular location">
    <subcellularLocation>
        <location evidence="1">Cell envelope</location>
    </subcellularLocation>
</comment>
<name>A0A833JER4_9BACT</name>
<dbReference type="Gene3D" id="3.40.190.10">
    <property type="entry name" value="Periplasmic binding protein-like II"/>
    <property type="match status" value="1"/>
</dbReference>
<dbReference type="InterPro" id="IPR000914">
    <property type="entry name" value="SBP_5_dom"/>
</dbReference>
<dbReference type="SUPFAM" id="SSF53850">
    <property type="entry name" value="Periplasmic binding protein-like II"/>
    <property type="match status" value="1"/>
</dbReference>
<dbReference type="InterPro" id="IPR039424">
    <property type="entry name" value="SBP_5"/>
</dbReference>
<dbReference type="RefSeq" id="WP_152211423.1">
    <property type="nucleotide sequence ID" value="NZ_WFLN01000004.1"/>
</dbReference>
<dbReference type="Pfam" id="PF00496">
    <property type="entry name" value="SBP_bac_5"/>
    <property type="match status" value="1"/>
</dbReference>
<feature type="chain" id="PRO_5032815689" description="Solute-binding protein family 5 domain-containing protein" evidence="5">
    <location>
        <begin position="25"/>
        <end position="543"/>
    </location>
</feature>
<protein>
    <recommendedName>
        <fullName evidence="6">Solute-binding protein family 5 domain-containing protein</fullName>
    </recommendedName>
</protein>
<evidence type="ECO:0000313" key="7">
    <source>
        <dbReference type="EMBL" id="KAB8033336.1"/>
    </source>
</evidence>
<dbReference type="CDD" id="cd08504">
    <property type="entry name" value="PBP2_OppA"/>
    <property type="match status" value="1"/>
</dbReference>
<dbReference type="GO" id="GO:0015833">
    <property type="term" value="P:peptide transport"/>
    <property type="evidence" value="ECO:0007669"/>
    <property type="project" value="TreeGrafter"/>
</dbReference>